<organism evidence="1 2">
    <name type="scientific">Loa loa</name>
    <name type="common">Eye worm</name>
    <name type="synonym">Filaria loa</name>
    <dbReference type="NCBI Taxonomy" id="7209"/>
    <lineage>
        <taxon>Eukaryota</taxon>
        <taxon>Metazoa</taxon>
        <taxon>Ecdysozoa</taxon>
        <taxon>Nematoda</taxon>
        <taxon>Chromadorea</taxon>
        <taxon>Rhabditida</taxon>
        <taxon>Spirurina</taxon>
        <taxon>Spiruromorpha</taxon>
        <taxon>Filarioidea</taxon>
        <taxon>Onchocercidae</taxon>
        <taxon>Loa</taxon>
    </lineage>
</organism>
<keyword evidence="1" id="KW-1185">Reference proteome</keyword>
<dbReference type="WBParaSite" id="EN70_3254">
    <property type="protein sequence ID" value="EN70_3254"/>
    <property type="gene ID" value="EN70_3254"/>
</dbReference>
<dbReference type="AlphaFoldDB" id="A0A1I7VJI0"/>
<evidence type="ECO:0000313" key="2">
    <source>
        <dbReference type="WBParaSite" id="EN70_3254"/>
    </source>
</evidence>
<reference evidence="1" key="1">
    <citation type="submission" date="2012-04" db="EMBL/GenBank/DDBJ databases">
        <title>The Genome Sequence of Loa loa.</title>
        <authorList>
            <consortium name="The Broad Institute Genome Sequencing Platform"/>
            <consortium name="Broad Institute Genome Sequencing Center for Infectious Disease"/>
            <person name="Nutman T.B."/>
            <person name="Fink D.L."/>
            <person name="Russ C."/>
            <person name="Young S."/>
            <person name="Zeng Q."/>
            <person name="Gargeya S."/>
            <person name="Alvarado L."/>
            <person name="Berlin A."/>
            <person name="Chapman S.B."/>
            <person name="Chen Z."/>
            <person name="Freedman E."/>
            <person name="Gellesch M."/>
            <person name="Goldberg J."/>
            <person name="Griggs A."/>
            <person name="Gujja S."/>
            <person name="Heilman E.R."/>
            <person name="Heiman D."/>
            <person name="Howarth C."/>
            <person name="Mehta T."/>
            <person name="Neiman D."/>
            <person name="Pearson M."/>
            <person name="Roberts A."/>
            <person name="Saif S."/>
            <person name="Shea T."/>
            <person name="Shenoy N."/>
            <person name="Sisk P."/>
            <person name="Stolte C."/>
            <person name="Sykes S."/>
            <person name="White J."/>
            <person name="Yandava C."/>
            <person name="Haas B."/>
            <person name="Henn M.R."/>
            <person name="Nusbaum C."/>
            <person name="Birren B."/>
        </authorList>
    </citation>
    <scope>NUCLEOTIDE SEQUENCE [LARGE SCALE GENOMIC DNA]</scope>
</reference>
<name>A0A1I7VJI0_LOALO</name>
<dbReference type="STRING" id="7209.A0A1I7VJI0"/>
<protein>
    <submittedName>
        <fullName evidence="2">Str_synth domain-containing protein</fullName>
    </submittedName>
</protein>
<reference evidence="2" key="2">
    <citation type="submission" date="2016-11" db="UniProtKB">
        <authorList>
            <consortium name="WormBaseParasite"/>
        </authorList>
    </citation>
    <scope>IDENTIFICATION</scope>
</reference>
<evidence type="ECO:0000313" key="1">
    <source>
        <dbReference type="Proteomes" id="UP000095285"/>
    </source>
</evidence>
<sequence length="98" mass="11106">MTNDACFGWLSPHATERALIRCSSLMNVQLVDPIDKEGKHLFVPNGLHELIVGGKSKFSKKQGPLYWYSDQAISFGSLNYRDHRVLDFATTKLKVFGY</sequence>
<accession>A0A1I7VJI0</accession>
<dbReference type="Proteomes" id="UP000095285">
    <property type="component" value="Unassembled WGS sequence"/>
</dbReference>
<proteinExistence type="predicted"/>